<evidence type="ECO:0000256" key="1">
    <source>
        <dbReference type="ARBA" id="ARBA00004370"/>
    </source>
</evidence>
<dbReference type="Pfam" id="PF16016">
    <property type="entry name" value="VASt"/>
    <property type="match status" value="1"/>
</dbReference>
<dbReference type="InterPro" id="IPR031968">
    <property type="entry name" value="VASt"/>
</dbReference>
<evidence type="ECO:0000259" key="3">
    <source>
        <dbReference type="PROSITE" id="PS51778"/>
    </source>
</evidence>
<dbReference type="GO" id="GO:0016020">
    <property type="term" value="C:membrane"/>
    <property type="evidence" value="ECO:0007669"/>
    <property type="project" value="UniProtKB-SubCell"/>
</dbReference>
<evidence type="ECO:0000313" key="4">
    <source>
        <dbReference type="EMBL" id="GMH62541.1"/>
    </source>
</evidence>
<name>A0A9W6ZZ33_9STRA</name>
<accession>A0A9W6ZZ33</accession>
<organism evidence="4 5">
    <name type="scientific">Triparma retinervis</name>
    <dbReference type="NCBI Taxonomy" id="2557542"/>
    <lineage>
        <taxon>Eukaryota</taxon>
        <taxon>Sar</taxon>
        <taxon>Stramenopiles</taxon>
        <taxon>Ochrophyta</taxon>
        <taxon>Bolidophyceae</taxon>
        <taxon>Parmales</taxon>
        <taxon>Triparmaceae</taxon>
        <taxon>Triparma</taxon>
    </lineage>
</organism>
<comment type="subcellular location">
    <subcellularLocation>
        <location evidence="1">Membrane</location>
    </subcellularLocation>
</comment>
<feature type="domain" description="VASt" evidence="3">
    <location>
        <begin position="1"/>
        <end position="114"/>
    </location>
</feature>
<keyword evidence="5" id="KW-1185">Reference proteome</keyword>
<comment type="caution">
    <text evidence="4">The sequence shown here is derived from an EMBL/GenBank/DDBJ whole genome shotgun (WGS) entry which is preliminary data.</text>
</comment>
<dbReference type="PROSITE" id="PS51778">
    <property type="entry name" value="VAST"/>
    <property type="match status" value="1"/>
</dbReference>
<gene>
    <name evidence="4" type="ORF">TrRE_jg7472</name>
</gene>
<dbReference type="OrthoDB" id="67700at2759"/>
<evidence type="ECO:0000313" key="5">
    <source>
        <dbReference type="Proteomes" id="UP001165082"/>
    </source>
</evidence>
<dbReference type="EMBL" id="BRXZ01002462">
    <property type="protein sequence ID" value="GMH62541.1"/>
    <property type="molecule type" value="Genomic_DNA"/>
</dbReference>
<dbReference type="AlphaFoldDB" id="A0A9W6ZZ33"/>
<protein>
    <recommendedName>
        <fullName evidence="3">VASt domain-containing protein</fullName>
    </recommendedName>
</protein>
<dbReference type="Proteomes" id="UP001165082">
    <property type="component" value="Unassembled WGS sequence"/>
</dbReference>
<proteinExistence type="predicted"/>
<keyword evidence="2" id="KW-0472">Membrane</keyword>
<evidence type="ECO:0000256" key="2">
    <source>
        <dbReference type="ARBA" id="ARBA00023136"/>
    </source>
</evidence>
<reference evidence="4" key="1">
    <citation type="submission" date="2022-07" db="EMBL/GenBank/DDBJ databases">
        <title>Genome analysis of Parmales, a sister group of diatoms, reveals the evolutionary specialization of diatoms from phago-mixotrophs to photoautotrophs.</title>
        <authorList>
            <person name="Ban H."/>
            <person name="Sato S."/>
            <person name="Yoshikawa S."/>
            <person name="Kazumasa Y."/>
            <person name="Nakamura Y."/>
            <person name="Ichinomiya M."/>
            <person name="Saitoh K."/>
            <person name="Sato N."/>
            <person name="Blanc-Mathieu R."/>
            <person name="Endo H."/>
            <person name="Kuwata A."/>
            <person name="Ogata H."/>
        </authorList>
    </citation>
    <scope>NUCLEOTIDE SEQUENCE</scope>
</reference>
<sequence>MPAYYERRGFDDVQIGEWEGTNSSDDDSVGSMNDSFNLLSGVPQRLVTYTMPKTALLKSQKVNEVQRLTRFGDKGFVLEATISTPNAPYGRDFEADVMYIVYRGVGGDGDDDVV</sequence>